<reference evidence="2" key="3">
    <citation type="submission" date="2020-02" db="EMBL/GenBank/DDBJ databases">
        <authorList>
            <person name="Matsumoto Y."/>
            <person name="Motooka D."/>
            <person name="Nakamura S."/>
        </authorList>
    </citation>
    <scope>NUCLEOTIDE SEQUENCE</scope>
    <source>
        <strain evidence="2">JCM 6377</strain>
    </source>
</reference>
<feature type="signal peptide" evidence="1">
    <location>
        <begin position="1"/>
        <end position="35"/>
    </location>
</feature>
<sequence length="120" mass="11758">MATLHPPSRRLLLAGGFAVAIAAAPAAAVFAVAGAGDSAPTIAACPGGEIEDQFTNVCVPDLVPNSPSPQFTSTSPVGGLPEISGIPCTGQNTGQCIGLAEEQQAEGPAVVPHSEVSASP</sequence>
<comment type="caution">
    <text evidence="3">The sequence shown here is derived from an EMBL/GenBank/DDBJ whole genome shotgun (WGS) entry which is preliminary data.</text>
</comment>
<dbReference type="PROSITE" id="PS51318">
    <property type="entry name" value="TAT"/>
    <property type="match status" value="1"/>
</dbReference>
<dbReference type="Proteomes" id="UP000465302">
    <property type="component" value="Unassembled WGS sequence"/>
</dbReference>
<dbReference type="AlphaFoldDB" id="A0A2A7MWU0"/>
<accession>A0A2A7MWU0</accession>
<name>A0A2A7MWU0_MYCAG</name>
<evidence type="ECO:0000313" key="5">
    <source>
        <dbReference type="Proteomes" id="UP000465302"/>
    </source>
</evidence>
<feature type="chain" id="PRO_5038223991" evidence="1">
    <location>
        <begin position="36"/>
        <end position="120"/>
    </location>
</feature>
<reference evidence="3 4" key="1">
    <citation type="submission" date="2017-10" db="EMBL/GenBank/DDBJ databases">
        <title>The new phylogeny of genus Mycobacterium.</title>
        <authorList>
            <person name="Tortoli E."/>
            <person name="Trovato A."/>
            <person name="Cirillo D.M."/>
        </authorList>
    </citation>
    <scope>NUCLEOTIDE SEQUENCE [LARGE SCALE GENOMIC DNA]</scope>
    <source>
        <strain evidence="3 4">CCUG37673</strain>
    </source>
</reference>
<evidence type="ECO:0000256" key="1">
    <source>
        <dbReference type="SAM" id="SignalP"/>
    </source>
</evidence>
<dbReference type="EMBL" id="PDCP01000038">
    <property type="protein sequence ID" value="PEG36020.1"/>
    <property type="molecule type" value="Genomic_DNA"/>
</dbReference>
<keyword evidence="4" id="KW-1185">Reference proteome</keyword>
<proteinExistence type="predicted"/>
<keyword evidence="1" id="KW-0732">Signal</keyword>
<dbReference type="RefSeq" id="WP_097941827.1">
    <property type="nucleotide sequence ID" value="NZ_BLKS01000001.1"/>
</dbReference>
<reference evidence="2 5" key="2">
    <citation type="journal article" date="2019" name="Emerg. Microbes Infect.">
        <title>Comprehensive subspecies identification of 175 nontuberculous mycobacteria species based on 7547 genomic profiles.</title>
        <authorList>
            <person name="Matsumoto Y."/>
            <person name="Kinjo T."/>
            <person name="Motooka D."/>
            <person name="Nabeya D."/>
            <person name="Jung N."/>
            <person name="Uechi K."/>
            <person name="Horii T."/>
            <person name="Iida T."/>
            <person name="Fujita J."/>
            <person name="Nakamura S."/>
        </authorList>
    </citation>
    <scope>NUCLEOTIDE SEQUENCE [LARGE SCALE GENOMIC DNA]</scope>
    <source>
        <strain evidence="2 5">JCM 6377</strain>
    </source>
</reference>
<evidence type="ECO:0000313" key="2">
    <source>
        <dbReference type="EMBL" id="GFG54348.1"/>
    </source>
</evidence>
<gene>
    <name evidence="3" type="ORF">CQY20_19985</name>
    <name evidence="2" type="ORF">MAGR_57890</name>
</gene>
<protein>
    <submittedName>
        <fullName evidence="2 3">Intersectin-EH-binding protein Ibp1</fullName>
    </submittedName>
</protein>
<dbReference type="Proteomes" id="UP000220914">
    <property type="component" value="Unassembled WGS sequence"/>
</dbReference>
<organism evidence="3 4">
    <name type="scientific">Mycolicibacterium agri</name>
    <name type="common">Mycobacterium agri</name>
    <dbReference type="NCBI Taxonomy" id="36811"/>
    <lineage>
        <taxon>Bacteria</taxon>
        <taxon>Bacillati</taxon>
        <taxon>Actinomycetota</taxon>
        <taxon>Actinomycetes</taxon>
        <taxon>Mycobacteriales</taxon>
        <taxon>Mycobacteriaceae</taxon>
        <taxon>Mycolicibacterium</taxon>
    </lineage>
</organism>
<dbReference type="InterPro" id="IPR006311">
    <property type="entry name" value="TAT_signal"/>
</dbReference>
<dbReference type="OrthoDB" id="4729274at2"/>
<dbReference type="EMBL" id="BLKS01000001">
    <property type="protein sequence ID" value="GFG54348.1"/>
    <property type="molecule type" value="Genomic_DNA"/>
</dbReference>
<evidence type="ECO:0000313" key="3">
    <source>
        <dbReference type="EMBL" id="PEG36020.1"/>
    </source>
</evidence>
<evidence type="ECO:0000313" key="4">
    <source>
        <dbReference type="Proteomes" id="UP000220914"/>
    </source>
</evidence>